<accession>A0A382C3V8</accession>
<proteinExistence type="predicted"/>
<dbReference type="Pfam" id="PF13302">
    <property type="entry name" value="Acetyltransf_3"/>
    <property type="match status" value="1"/>
</dbReference>
<dbReference type="AlphaFoldDB" id="A0A382C3V8"/>
<protein>
    <recommendedName>
        <fullName evidence="1">N-acetyltransferase domain-containing protein</fullName>
    </recommendedName>
</protein>
<feature type="domain" description="N-acetyltransferase" evidence="1">
    <location>
        <begin position="2"/>
        <end position="164"/>
    </location>
</feature>
<dbReference type="Gene3D" id="3.40.630.30">
    <property type="match status" value="1"/>
</dbReference>
<gene>
    <name evidence="2" type="ORF">METZ01_LOCUS173629</name>
</gene>
<dbReference type="EMBL" id="UINC01032693">
    <property type="protein sequence ID" value="SVB20775.1"/>
    <property type="molecule type" value="Genomic_DNA"/>
</dbReference>
<reference evidence="2" key="1">
    <citation type="submission" date="2018-05" db="EMBL/GenBank/DDBJ databases">
        <authorList>
            <person name="Lanie J.A."/>
            <person name="Ng W.-L."/>
            <person name="Kazmierczak K.M."/>
            <person name="Andrzejewski T.M."/>
            <person name="Davidsen T.M."/>
            <person name="Wayne K.J."/>
            <person name="Tettelin H."/>
            <person name="Glass J.I."/>
            <person name="Rusch D."/>
            <person name="Podicherti R."/>
            <person name="Tsui H.-C.T."/>
            <person name="Winkler M.E."/>
        </authorList>
    </citation>
    <scope>NUCLEOTIDE SEQUENCE</scope>
</reference>
<dbReference type="PANTHER" id="PTHR43610:SF1">
    <property type="entry name" value="N-ACETYLTRANSFERASE DOMAIN-CONTAINING PROTEIN"/>
    <property type="match status" value="1"/>
</dbReference>
<dbReference type="InterPro" id="IPR000182">
    <property type="entry name" value="GNAT_dom"/>
</dbReference>
<evidence type="ECO:0000313" key="2">
    <source>
        <dbReference type="EMBL" id="SVB20775.1"/>
    </source>
</evidence>
<evidence type="ECO:0000259" key="1">
    <source>
        <dbReference type="PROSITE" id="PS51186"/>
    </source>
</evidence>
<dbReference type="PROSITE" id="PS51186">
    <property type="entry name" value="GNAT"/>
    <property type="match status" value="1"/>
</dbReference>
<dbReference type="SUPFAM" id="SSF55729">
    <property type="entry name" value="Acyl-CoA N-acyltransferases (Nat)"/>
    <property type="match status" value="1"/>
</dbReference>
<name>A0A382C3V8_9ZZZZ</name>
<organism evidence="2">
    <name type="scientific">marine metagenome</name>
    <dbReference type="NCBI Taxonomy" id="408172"/>
    <lineage>
        <taxon>unclassified sequences</taxon>
        <taxon>metagenomes</taxon>
        <taxon>ecological metagenomes</taxon>
    </lineage>
</organism>
<dbReference type="GO" id="GO:0016747">
    <property type="term" value="F:acyltransferase activity, transferring groups other than amino-acyl groups"/>
    <property type="evidence" value="ECO:0007669"/>
    <property type="project" value="InterPro"/>
</dbReference>
<dbReference type="PANTHER" id="PTHR43610">
    <property type="entry name" value="BLL6696 PROTEIN"/>
    <property type="match status" value="1"/>
</dbReference>
<sequence length="168" mass="19862">MIDFRSKLETESFSLIQTEEAHFEELYLVASNPIVWDQHPERDRWKKKKFSYFFQTALQNDLGCFTIIDKNLDRLIGSTRFYSHDEIDASVRVGYTFLSPEYWGTSANSQIKKVMLDFIFQHIEKVYFDIGENNFRSRKATEKLGAAQYKKEEDGTVVYVLPKKEYLL</sequence>
<dbReference type="InterPro" id="IPR016181">
    <property type="entry name" value="Acyl_CoA_acyltransferase"/>
</dbReference>